<feature type="compositionally biased region" description="Low complexity" evidence="1">
    <location>
        <begin position="887"/>
        <end position="897"/>
    </location>
</feature>
<protein>
    <submittedName>
        <fullName evidence="2">Uncharacterized protein</fullName>
    </submittedName>
</protein>
<accession>A0A139A8X6</accession>
<dbReference type="EMBL" id="KQ965784">
    <property type="protein sequence ID" value="KXS12853.1"/>
    <property type="molecule type" value="Genomic_DNA"/>
</dbReference>
<name>A0A139A8X6_GONPJ</name>
<dbReference type="AlphaFoldDB" id="A0A139A8X6"/>
<feature type="region of interest" description="Disordered" evidence="1">
    <location>
        <begin position="880"/>
        <end position="903"/>
    </location>
</feature>
<feature type="region of interest" description="Disordered" evidence="1">
    <location>
        <begin position="748"/>
        <end position="770"/>
    </location>
</feature>
<reference evidence="2 3" key="1">
    <citation type="journal article" date="2015" name="Genome Biol. Evol.">
        <title>Phylogenomic analyses indicate that early fungi evolved digesting cell walls of algal ancestors of land plants.</title>
        <authorList>
            <person name="Chang Y."/>
            <person name="Wang S."/>
            <person name="Sekimoto S."/>
            <person name="Aerts A.L."/>
            <person name="Choi C."/>
            <person name="Clum A."/>
            <person name="LaButti K.M."/>
            <person name="Lindquist E.A."/>
            <person name="Yee Ngan C."/>
            <person name="Ohm R.A."/>
            <person name="Salamov A.A."/>
            <person name="Grigoriev I.V."/>
            <person name="Spatafora J.W."/>
            <person name="Berbee M.L."/>
        </authorList>
    </citation>
    <scope>NUCLEOTIDE SEQUENCE [LARGE SCALE GENOMIC DNA]</scope>
    <source>
        <strain evidence="2 3">JEL478</strain>
    </source>
</reference>
<evidence type="ECO:0000313" key="2">
    <source>
        <dbReference type="EMBL" id="KXS12853.1"/>
    </source>
</evidence>
<dbReference type="STRING" id="1344416.A0A139A8X6"/>
<evidence type="ECO:0000313" key="3">
    <source>
        <dbReference type="Proteomes" id="UP000070544"/>
    </source>
</evidence>
<proteinExistence type="predicted"/>
<gene>
    <name evidence="2" type="ORF">M427DRAFT_389671</name>
</gene>
<dbReference type="Proteomes" id="UP000070544">
    <property type="component" value="Unassembled WGS sequence"/>
</dbReference>
<keyword evidence="3" id="KW-1185">Reference proteome</keyword>
<dbReference type="OrthoDB" id="10645500at2759"/>
<evidence type="ECO:0000256" key="1">
    <source>
        <dbReference type="SAM" id="MobiDB-lite"/>
    </source>
</evidence>
<organism evidence="2 3">
    <name type="scientific">Gonapodya prolifera (strain JEL478)</name>
    <name type="common">Monoblepharis prolifera</name>
    <dbReference type="NCBI Taxonomy" id="1344416"/>
    <lineage>
        <taxon>Eukaryota</taxon>
        <taxon>Fungi</taxon>
        <taxon>Fungi incertae sedis</taxon>
        <taxon>Chytridiomycota</taxon>
        <taxon>Chytridiomycota incertae sedis</taxon>
        <taxon>Monoblepharidomycetes</taxon>
        <taxon>Monoblepharidales</taxon>
        <taxon>Gonapodyaceae</taxon>
        <taxon>Gonapodya</taxon>
    </lineage>
</organism>
<sequence length="903" mass="98017">MHENDEGSYPWIPALLSPAPRFSPTPQSLFTRALRGLRTRNSALVLMLSGSNAARDFVVFCFAIDSETGMRIQNLVMDEIKYGDKMILVAARARDLAANNIEVGPAERLASVARKQMSPNLSGSAIDISKPEFWELETVLRTHTFCSEFRSLIVGRGEKAEKIRFALITEDETSRDVSVLRKVLKRACKSWEEVKEIPLMGPQSQVDLVLVHRGSLLDLAPRFADLKATLANRKAPLFFEFGFRTAKDLHKFLQRKCLFLDVMWPREGGGVIGVSYKTLVACEDLEALLNFLHRFVFQRQLEGLDKPWRIFAIENVLGRLKDLARDPLEHEGDRKRYQMARMVFETAITDPSRLKGSVFTNSYLLDDNKEHPKYNPTSADNNPFKRLMAVPISRPSEPNFEDDTFVHIDFLMLTNRATLRRGAVLVTPDEKALLEGKSEYGTELVSFPDVEAWVRKEIGGAGKLYVWEDGQPTGKDDGINKSRLTSIMPSQLPVAAVPYPQMAMVGMGMMGMGMPQAVAQPNVPMQQGYFGPGFAGQMMPMGYPLQQGVGSMVPGVGGPIPLAGPGVVGPGVVTSQMQPMLPTQQGEGQSLVSPPAFGQQINANAQNLALSLQQPMVSNIPTTSLPQAVVGNIPTTSLQQPVVGNIPATSLQQPMVGNVPQMMGNVPVFTQPTMPAFAQPTMGMQMPQAAFAQQQAFQAPTAPSAFIPQQAQVPVHWQWQQPGAVPPVQPREMNPADTPMNPQAIPPAKPSAAQTLSNRPEVPGTPGEVPPSSTILGAPTPNPNNMIPPASNMSMQEFAQMYALYQQYKSFQQYPGAMNGFGFGGMPLGGMQPMPGAMPMPGGTMSMSGGTMPMPGAMPMQQPGQNMYMANVAGPAVATTVPGNTEGQDTTGGNQNLGNGGTV</sequence>
<feature type="compositionally biased region" description="Low complexity" evidence="1">
    <location>
        <begin position="760"/>
        <end position="770"/>
    </location>
</feature>